<dbReference type="EMBL" id="JBHLTM010000008">
    <property type="protein sequence ID" value="MFC0683166.1"/>
    <property type="molecule type" value="Genomic_DNA"/>
</dbReference>
<feature type="transmembrane region" description="Helical" evidence="1">
    <location>
        <begin position="51"/>
        <end position="70"/>
    </location>
</feature>
<keyword evidence="1" id="KW-0812">Transmembrane</keyword>
<comment type="caution">
    <text evidence="2">The sequence shown here is derived from an EMBL/GenBank/DDBJ whole genome shotgun (WGS) entry which is preliminary data.</text>
</comment>
<evidence type="ECO:0000313" key="2">
    <source>
        <dbReference type="EMBL" id="MFC0683166.1"/>
    </source>
</evidence>
<accession>A0ABV6S1R2</accession>
<gene>
    <name evidence="2" type="ORF">ACFFF8_01020</name>
</gene>
<feature type="transmembrane region" description="Helical" evidence="1">
    <location>
        <begin position="6"/>
        <end position="31"/>
    </location>
</feature>
<keyword evidence="3" id="KW-1185">Reference proteome</keyword>
<proteinExistence type="predicted"/>
<dbReference type="RefSeq" id="WP_379489255.1">
    <property type="nucleotide sequence ID" value="NZ_JBHLTM010000008.1"/>
</dbReference>
<dbReference type="Proteomes" id="UP001589858">
    <property type="component" value="Unassembled WGS sequence"/>
</dbReference>
<keyword evidence="1" id="KW-1133">Transmembrane helix</keyword>
<organism evidence="2 3">
    <name type="scientific">Novosphingobium clariflavum</name>
    <dbReference type="NCBI Taxonomy" id="2029884"/>
    <lineage>
        <taxon>Bacteria</taxon>
        <taxon>Pseudomonadati</taxon>
        <taxon>Pseudomonadota</taxon>
        <taxon>Alphaproteobacteria</taxon>
        <taxon>Sphingomonadales</taxon>
        <taxon>Sphingomonadaceae</taxon>
        <taxon>Novosphingobium</taxon>
    </lineage>
</organism>
<name>A0ABV6S1R2_9SPHN</name>
<feature type="transmembrane region" description="Helical" evidence="1">
    <location>
        <begin position="82"/>
        <end position="100"/>
    </location>
</feature>
<sequence>MKLEDLLLFLLSLFGAAAMCGARIAWLLFGVASTPPDDGAALVLWERKRRWLMISEFAALPAFALISVLIGRLREWPVEGVVLLSMVLGALGFAFFLDALQTLVRKRMGMAEAPLPDEAP</sequence>
<protein>
    <submittedName>
        <fullName evidence="2">Uncharacterized protein</fullName>
    </submittedName>
</protein>
<evidence type="ECO:0000256" key="1">
    <source>
        <dbReference type="SAM" id="Phobius"/>
    </source>
</evidence>
<keyword evidence="1" id="KW-0472">Membrane</keyword>
<reference evidence="2 3" key="1">
    <citation type="submission" date="2024-09" db="EMBL/GenBank/DDBJ databases">
        <authorList>
            <person name="Sun Q."/>
            <person name="Mori K."/>
        </authorList>
    </citation>
    <scope>NUCLEOTIDE SEQUENCE [LARGE SCALE GENOMIC DNA]</scope>
    <source>
        <strain evidence="2 3">CICC 11035S</strain>
    </source>
</reference>
<evidence type="ECO:0000313" key="3">
    <source>
        <dbReference type="Proteomes" id="UP001589858"/>
    </source>
</evidence>